<organism evidence="1">
    <name type="scientific">Anopheles sinensis</name>
    <name type="common">Mosquito</name>
    <dbReference type="NCBI Taxonomy" id="74873"/>
    <lineage>
        <taxon>Eukaryota</taxon>
        <taxon>Metazoa</taxon>
        <taxon>Ecdysozoa</taxon>
        <taxon>Arthropoda</taxon>
        <taxon>Hexapoda</taxon>
        <taxon>Insecta</taxon>
        <taxon>Pterygota</taxon>
        <taxon>Neoptera</taxon>
        <taxon>Endopterygota</taxon>
        <taxon>Diptera</taxon>
        <taxon>Nematocera</taxon>
        <taxon>Culicoidea</taxon>
        <taxon>Culicidae</taxon>
        <taxon>Anophelinae</taxon>
        <taxon>Anopheles</taxon>
    </lineage>
</organism>
<sequence>MAANFLSEREIRSLKRRRSLRNRTYRYHSLPRDASLVGIPTAERIERGRGRSLQCAAHSSGGRFFGGIFPKHFGSVRSKCQVGFLSRLRP</sequence>
<dbReference type="Proteomes" id="UP000030765">
    <property type="component" value="Unassembled WGS sequence"/>
</dbReference>
<proteinExistence type="predicted"/>
<dbReference type="EMBL" id="KE525409">
    <property type="protein sequence ID" value="KFB53019.1"/>
    <property type="molecule type" value="Genomic_DNA"/>
</dbReference>
<name>A0A084WS25_ANOSI</name>
<evidence type="ECO:0000313" key="3">
    <source>
        <dbReference type="Proteomes" id="UP000030765"/>
    </source>
</evidence>
<gene>
    <name evidence="1" type="ORF">ZHAS_00021314</name>
</gene>
<reference evidence="1 3" key="1">
    <citation type="journal article" date="2014" name="BMC Genomics">
        <title>Genome sequence of Anopheles sinensis provides insight into genetics basis of mosquito competence for malaria parasites.</title>
        <authorList>
            <person name="Zhou D."/>
            <person name="Zhang D."/>
            <person name="Ding G."/>
            <person name="Shi L."/>
            <person name="Hou Q."/>
            <person name="Ye Y."/>
            <person name="Xu Y."/>
            <person name="Zhou H."/>
            <person name="Xiong C."/>
            <person name="Li S."/>
            <person name="Yu J."/>
            <person name="Hong S."/>
            <person name="Yu X."/>
            <person name="Zou P."/>
            <person name="Chen C."/>
            <person name="Chang X."/>
            <person name="Wang W."/>
            <person name="Lv Y."/>
            <person name="Sun Y."/>
            <person name="Ma L."/>
            <person name="Shen B."/>
            <person name="Zhu C."/>
        </authorList>
    </citation>
    <scope>NUCLEOTIDE SEQUENCE [LARGE SCALE GENOMIC DNA]</scope>
</reference>
<accession>A0A084WS25</accession>
<dbReference type="VEuPathDB" id="VectorBase:ASIC021314"/>
<dbReference type="AlphaFoldDB" id="A0A084WS25"/>
<dbReference type="EMBL" id="ATLV01026314">
    <property type="status" value="NOT_ANNOTATED_CDS"/>
    <property type="molecule type" value="Genomic_DNA"/>
</dbReference>
<evidence type="ECO:0000313" key="1">
    <source>
        <dbReference type="EMBL" id="KFB53019.1"/>
    </source>
</evidence>
<keyword evidence="3" id="KW-1185">Reference proteome</keyword>
<reference evidence="2" key="2">
    <citation type="submission" date="2020-05" db="UniProtKB">
        <authorList>
            <consortium name="EnsemblMetazoa"/>
        </authorList>
    </citation>
    <scope>IDENTIFICATION</scope>
</reference>
<dbReference type="EnsemblMetazoa" id="ASIC021314-RA">
    <property type="protein sequence ID" value="ASIC021314-PA"/>
    <property type="gene ID" value="ASIC021314"/>
</dbReference>
<protein>
    <submittedName>
        <fullName evidence="1 2">Uncharacterized protein</fullName>
    </submittedName>
</protein>
<evidence type="ECO:0000313" key="2">
    <source>
        <dbReference type="EnsemblMetazoa" id="ASIC021314-PA"/>
    </source>
</evidence>